<keyword evidence="1" id="KW-1133">Transmembrane helix</keyword>
<dbReference type="Proteomes" id="UP001652620">
    <property type="component" value="Unplaced"/>
</dbReference>
<keyword evidence="1" id="KW-0812">Transmembrane</keyword>
<evidence type="ECO:0000313" key="3">
    <source>
        <dbReference type="Proteomes" id="UP001652620"/>
    </source>
</evidence>
<feature type="transmembrane region" description="Helical" evidence="1">
    <location>
        <begin position="93"/>
        <end position="115"/>
    </location>
</feature>
<keyword evidence="3" id="KW-1185">Reference proteome</keyword>
<gene>
    <name evidence="4" type="primary">LOC105228148</name>
</gene>
<feature type="transmembrane region" description="Helical" evidence="1">
    <location>
        <begin position="61"/>
        <end position="81"/>
    </location>
</feature>
<dbReference type="OrthoDB" id="8180835at2759"/>
<proteinExistence type="predicted"/>
<dbReference type="GeneID" id="105228148"/>
<protein>
    <submittedName>
        <fullName evidence="4">Uncharacterized protein LOC105228148</fullName>
    </submittedName>
</protein>
<name>A0A6I9V421_BACDO</name>
<accession>A0A6I9V421</accession>
<keyword evidence="1" id="KW-0472">Membrane</keyword>
<feature type="transmembrane region" description="Helical" evidence="1">
    <location>
        <begin position="121"/>
        <end position="143"/>
    </location>
</feature>
<evidence type="ECO:0000313" key="4">
    <source>
        <dbReference type="RefSeq" id="XP_011206133.1"/>
    </source>
</evidence>
<organism evidence="3 4">
    <name type="scientific">Bactrocera dorsalis</name>
    <name type="common">Oriental fruit fly</name>
    <name type="synonym">Dacus dorsalis</name>
    <dbReference type="NCBI Taxonomy" id="27457"/>
    <lineage>
        <taxon>Eukaryota</taxon>
        <taxon>Metazoa</taxon>
        <taxon>Ecdysozoa</taxon>
        <taxon>Arthropoda</taxon>
        <taxon>Hexapoda</taxon>
        <taxon>Insecta</taxon>
        <taxon>Pterygota</taxon>
        <taxon>Neoptera</taxon>
        <taxon>Endopterygota</taxon>
        <taxon>Diptera</taxon>
        <taxon>Brachycera</taxon>
        <taxon>Muscomorpha</taxon>
        <taxon>Tephritoidea</taxon>
        <taxon>Tephritidae</taxon>
        <taxon>Bactrocera</taxon>
        <taxon>Bactrocera</taxon>
    </lineage>
</organism>
<reference evidence="4" key="1">
    <citation type="submission" date="2025-08" db="UniProtKB">
        <authorList>
            <consortium name="RefSeq"/>
        </authorList>
    </citation>
    <scope>IDENTIFICATION</scope>
    <source>
        <tissue evidence="4">Adult</tissue>
    </source>
</reference>
<keyword evidence="2" id="KW-0732">Signal</keyword>
<evidence type="ECO:0000256" key="1">
    <source>
        <dbReference type="SAM" id="Phobius"/>
    </source>
</evidence>
<dbReference type="InParanoid" id="A0A6I9V421"/>
<sequence>MGWFSFSILLAFLELVISFAALIAKKITDSQGEQVFKRNQKLSTEWSLLNNLNWSQAGNDFSIIVYGGYTFIAGVFLLSRIKANKFEMCEKTLLYCGTIFFVTQACLVFGTLEYIPDDIQINALVLGTLSVMGSLLFFIDICYNSSLKYVVSRAVQTETYCSLSNQLSSIQHKPPSSSHDLGRESAQKYFSGNEFYIKPLSINLKKCQTNNGIQNKNLKRVLQTDV</sequence>
<dbReference type="AlphaFoldDB" id="A0A6I9V421"/>
<dbReference type="RefSeq" id="XP_011206133.1">
    <property type="nucleotide sequence ID" value="XM_011207831.4"/>
</dbReference>
<feature type="chain" id="PRO_5027084060" evidence="2">
    <location>
        <begin position="19"/>
        <end position="226"/>
    </location>
</feature>
<evidence type="ECO:0000256" key="2">
    <source>
        <dbReference type="SAM" id="SignalP"/>
    </source>
</evidence>
<feature type="signal peptide" evidence="2">
    <location>
        <begin position="1"/>
        <end position="18"/>
    </location>
</feature>
<dbReference type="KEGG" id="bdr:105228148"/>